<dbReference type="Gene3D" id="2.60.40.10">
    <property type="entry name" value="Immunoglobulins"/>
    <property type="match status" value="1"/>
</dbReference>
<reference evidence="2" key="1">
    <citation type="journal article" date="2013" name="Genetics">
        <title>The draft genome and transcriptome of Panagrellus redivivus are shaped by the harsh demands of a free-living lifestyle.</title>
        <authorList>
            <person name="Srinivasan J."/>
            <person name="Dillman A.R."/>
            <person name="Macchietto M.G."/>
            <person name="Heikkinen L."/>
            <person name="Lakso M."/>
            <person name="Fracchia K.M."/>
            <person name="Antoshechkin I."/>
            <person name="Mortazavi A."/>
            <person name="Wong G."/>
            <person name="Sternberg P.W."/>
        </authorList>
    </citation>
    <scope>NUCLEOTIDE SEQUENCE [LARGE SCALE GENOMIC DNA]</scope>
    <source>
        <strain evidence="2">MT8872</strain>
    </source>
</reference>
<dbReference type="PROSITE" id="PS50202">
    <property type="entry name" value="MSP"/>
    <property type="match status" value="1"/>
</dbReference>
<proteinExistence type="predicted"/>
<organism evidence="2 3">
    <name type="scientific">Panagrellus redivivus</name>
    <name type="common">Microworm</name>
    <dbReference type="NCBI Taxonomy" id="6233"/>
    <lineage>
        <taxon>Eukaryota</taxon>
        <taxon>Metazoa</taxon>
        <taxon>Ecdysozoa</taxon>
        <taxon>Nematoda</taxon>
        <taxon>Chromadorea</taxon>
        <taxon>Rhabditida</taxon>
        <taxon>Tylenchina</taxon>
        <taxon>Panagrolaimomorpha</taxon>
        <taxon>Panagrolaimoidea</taxon>
        <taxon>Panagrolaimidae</taxon>
        <taxon>Panagrellus</taxon>
    </lineage>
</organism>
<protein>
    <submittedName>
        <fullName evidence="3">MSP domain-containing protein</fullName>
    </submittedName>
</protein>
<keyword evidence="2" id="KW-1185">Reference proteome</keyword>
<dbReference type="SUPFAM" id="SSF49354">
    <property type="entry name" value="PapD-like"/>
    <property type="match status" value="1"/>
</dbReference>
<dbReference type="Proteomes" id="UP000492821">
    <property type="component" value="Unassembled WGS sequence"/>
</dbReference>
<accession>A0A7E4VWD2</accession>
<dbReference type="Pfam" id="PF00635">
    <property type="entry name" value="Motile_Sperm"/>
    <property type="match status" value="1"/>
</dbReference>
<evidence type="ECO:0000313" key="3">
    <source>
        <dbReference type="WBParaSite" id="Pan_g4206.t1"/>
    </source>
</evidence>
<dbReference type="InterPro" id="IPR013783">
    <property type="entry name" value="Ig-like_fold"/>
</dbReference>
<name>A0A7E4VWD2_PANRE</name>
<evidence type="ECO:0000259" key="1">
    <source>
        <dbReference type="PROSITE" id="PS50202"/>
    </source>
</evidence>
<feature type="domain" description="MSP" evidence="1">
    <location>
        <begin position="27"/>
        <end position="111"/>
    </location>
</feature>
<reference evidence="3" key="2">
    <citation type="submission" date="2020-10" db="UniProtKB">
        <authorList>
            <consortium name="WormBaseParasite"/>
        </authorList>
    </citation>
    <scope>IDENTIFICATION</scope>
</reference>
<dbReference type="WBParaSite" id="Pan_g4206.t1">
    <property type="protein sequence ID" value="Pan_g4206.t1"/>
    <property type="gene ID" value="Pan_g4206"/>
</dbReference>
<sequence>MSQRNLSSIFGFCKFQKCKNTHSKRSGLRSWRLLVRKFVPYYDTTYFEDIPAVSGAVKNWIAFAIKSNGIPRLTANPPSGILKPGEKHMIAVTVQGMEARRRKNIKVVYNP</sequence>
<dbReference type="InterPro" id="IPR000535">
    <property type="entry name" value="MSP_dom"/>
</dbReference>
<evidence type="ECO:0000313" key="2">
    <source>
        <dbReference type="Proteomes" id="UP000492821"/>
    </source>
</evidence>
<dbReference type="InterPro" id="IPR008962">
    <property type="entry name" value="PapD-like_sf"/>
</dbReference>
<dbReference type="AlphaFoldDB" id="A0A7E4VWD2"/>